<accession>A0A8C7DYW0</accession>
<dbReference type="GO" id="GO:0016324">
    <property type="term" value="C:apical plasma membrane"/>
    <property type="evidence" value="ECO:0007669"/>
    <property type="project" value="TreeGrafter"/>
</dbReference>
<dbReference type="PROSITE" id="PS51465">
    <property type="entry name" value="KAZAL_2"/>
    <property type="match status" value="1"/>
</dbReference>
<feature type="transmembrane region" description="Helical" evidence="8">
    <location>
        <begin position="21"/>
        <end position="42"/>
    </location>
</feature>
<dbReference type="Ensembl" id="ENSNNAT00000014682.1">
    <property type="protein sequence ID" value="ENSNNAP00000014009.1"/>
    <property type="gene ID" value="ENSNNAG00000009314.1"/>
</dbReference>
<dbReference type="Pfam" id="PF07648">
    <property type="entry name" value="Kazal_2"/>
    <property type="match status" value="1"/>
</dbReference>
<feature type="transmembrane region" description="Helical" evidence="8">
    <location>
        <begin position="512"/>
        <end position="535"/>
    </location>
</feature>
<evidence type="ECO:0000256" key="4">
    <source>
        <dbReference type="ARBA" id="ARBA00022692"/>
    </source>
</evidence>
<feature type="domain" description="Kazal-like" evidence="9">
    <location>
        <begin position="389"/>
        <end position="439"/>
    </location>
</feature>
<comment type="subcellular location">
    <subcellularLocation>
        <location evidence="1 8">Cell membrane</location>
        <topology evidence="1 8">Multi-pass membrane protein</topology>
    </subcellularLocation>
</comment>
<evidence type="ECO:0000313" key="10">
    <source>
        <dbReference type="Ensembl" id="ENSNNAP00000014009.1"/>
    </source>
</evidence>
<dbReference type="PANTHER" id="PTHR11388:SF87">
    <property type="entry name" value="SOLUTE CARRIER ORGANIC ANION TRANSPORTER FAMILY MEMBER 2B1"/>
    <property type="match status" value="1"/>
</dbReference>
<dbReference type="GO" id="GO:0006811">
    <property type="term" value="P:monoatomic ion transport"/>
    <property type="evidence" value="ECO:0007669"/>
    <property type="project" value="UniProtKB-KW"/>
</dbReference>
<evidence type="ECO:0000256" key="3">
    <source>
        <dbReference type="ARBA" id="ARBA00022475"/>
    </source>
</evidence>
<evidence type="ECO:0000313" key="11">
    <source>
        <dbReference type="Proteomes" id="UP000694559"/>
    </source>
</evidence>
<dbReference type="GO" id="GO:0015347">
    <property type="term" value="F:sodium-independent organic anion transmembrane transporter activity"/>
    <property type="evidence" value="ECO:0007669"/>
    <property type="project" value="TreeGrafter"/>
</dbReference>
<name>A0A8C7DYW0_NAJNA</name>
<evidence type="ECO:0000256" key="7">
    <source>
        <dbReference type="ARBA" id="ARBA00023157"/>
    </source>
</evidence>
<feature type="transmembrane region" description="Helical" evidence="8">
    <location>
        <begin position="62"/>
        <end position="83"/>
    </location>
</feature>
<dbReference type="OrthoDB" id="5062115at2759"/>
<feature type="transmembrane region" description="Helical" evidence="8">
    <location>
        <begin position="90"/>
        <end position="111"/>
    </location>
</feature>
<organism evidence="10 11">
    <name type="scientific">Naja naja</name>
    <name type="common">Indian cobra</name>
    <dbReference type="NCBI Taxonomy" id="35670"/>
    <lineage>
        <taxon>Eukaryota</taxon>
        <taxon>Metazoa</taxon>
        <taxon>Chordata</taxon>
        <taxon>Craniata</taxon>
        <taxon>Vertebrata</taxon>
        <taxon>Euteleostomi</taxon>
        <taxon>Lepidosauria</taxon>
        <taxon>Squamata</taxon>
        <taxon>Bifurcata</taxon>
        <taxon>Unidentata</taxon>
        <taxon>Episquamata</taxon>
        <taxon>Toxicofera</taxon>
        <taxon>Serpentes</taxon>
        <taxon>Colubroidea</taxon>
        <taxon>Elapidae</taxon>
        <taxon>Elapinae</taxon>
        <taxon>Naja</taxon>
    </lineage>
</organism>
<evidence type="ECO:0000256" key="2">
    <source>
        <dbReference type="ARBA" id="ARBA00009657"/>
    </source>
</evidence>
<dbReference type="GO" id="GO:0016323">
    <property type="term" value="C:basolateral plasma membrane"/>
    <property type="evidence" value="ECO:0007669"/>
    <property type="project" value="TreeGrafter"/>
</dbReference>
<dbReference type="Pfam" id="PF03137">
    <property type="entry name" value="OATP"/>
    <property type="match status" value="1"/>
</dbReference>
<keyword evidence="8" id="KW-0406">Ion transport</keyword>
<keyword evidence="5 8" id="KW-1133">Transmembrane helix</keyword>
<dbReference type="AlphaFoldDB" id="A0A8C7DYW0"/>
<keyword evidence="3" id="KW-1003">Cell membrane</keyword>
<dbReference type="InterPro" id="IPR002350">
    <property type="entry name" value="Kazal_dom"/>
</dbReference>
<evidence type="ECO:0000256" key="6">
    <source>
        <dbReference type="ARBA" id="ARBA00023136"/>
    </source>
</evidence>
<dbReference type="OMA" id="FMLGSAM"/>
<dbReference type="InterPro" id="IPR004156">
    <property type="entry name" value="OATP"/>
</dbReference>
<reference evidence="10" key="1">
    <citation type="submission" date="2025-08" db="UniProtKB">
        <authorList>
            <consortium name="Ensembl"/>
        </authorList>
    </citation>
    <scope>IDENTIFICATION</scope>
</reference>
<dbReference type="NCBIfam" id="TIGR00805">
    <property type="entry name" value="oat"/>
    <property type="match status" value="1"/>
</dbReference>
<evidence type="ECO:0000259" key="9">
    <source>
        <dbReference type="PROSITE" id="PS51465"/>
    </source>
</evidence>
<feature type="transmembrane region" description="Helical" evidence="8">
    <location>
        <begin position="352"/>
        <end position="373"/>
    </location>
</feature>
<dbReference type="InterPro" id="IPR036058">
    <property type="entry name" value="Kazal_dom_sf"/>
</dbReference>
<dbReference type="GO" id="GO:0043252">
    <property type="term" value="P:sodium-independent organic anion transport"/>
    <property type="evidence" value="ECO:0007669"/>
    <property type="project" value="TreeGrafter"/>
</dbReference>
<dbReference type="SUPFAM" id="SSF103473">
    <property type="entry name" value="MFS general substrate transporter"/>
    <property type="match status" value="1"/>
</dbReference>
<keyword evidence="11" id="KW-1185">Reference proteome</keyword>
<evidence type="ECO:0000256" key="1">
    <source>
        <dbReference type="ARBA" id="ARBA00004651"/>
    </source>
</evidence>
<keyword evidence="7" id="KW-1015">Disulfide bond</keyword>
<feature type="transmembrane region" description="Helical" evidence="8">
    <location>
        <begin position="171"/>
        <end position="204"/>
    </location>
</feature>
<evidence type="ECO:0000256" key="8">
    <source>
        <dbReference type="RuleBase" id="RU362056"/>
    </source>
</evidence>
<dbReference type="Gene3D" id="1.20.1250.20">
    <property type="entry name" value="MFS general substrate transporter like domains"/>
    <property type="match status" value="1"/>
</dbReference>
<feature type="transmembrane region" description="Helical" evidence="8">
    <location>
        <begin position="473"/>
        <end position="491"/>
    </location>
</feature>
<feature type="transmembrane region" description="Helical" evidence="8">
    <location>
        <begin position="317"/>
        <end position="340"/>
    </location>
</feature>
<feature type="transmembrane region" description="Helical" evidence="8">
    <location>
        <begin position="282"/>
        <end position="305"/>
    </location>
</feature>
<proteinExistence type="inferred from homology"/>
<comment type="caution">
    <text evidence="8">Lacks conserved residue(s) required for the propagation of feature annotation.</text>
</comment>
<sequence>RGLMPKQCPPPSSVAKLNFDLVFFVLCHGFLQFSQLMTSGYMKSSISTIERRFGLSSQTSGMVASFHEVGNTMLIIFVSYFGSRVHRPRVIGCGAILVSVAGLVISLPHFVSPPYEYDQFSFGKDFLEISIEILSPPSHGCPKESNVILILLLFGQTLLGIGGVPIQPFEILFFFLFCPGIIFAATALGPAIAFILGSFMLRFYVDIDKVSSAEVLITNKDPRWVGAWWLGFIFAAKMPKEVRTHRTTSKAEEASSRRSEMSSKKKQDLFPVVLLRNLKNPIFVMVVLAMVNLSAMIAGLSTFLAKFLEQQFTLSASMANMILGAINIPGAMLGIILGGAIMKSSNFSLQQATILCIFSMAFCTLFDVPLLFLGCPTQMIAGLDYSGSLTPESPCNCSLSFFNPVCGQDLMEYISPCFAGCTKLNINPITKAINYTECNCILVNGAIGYAKPGHCRSSCGHFLMPFILISQSIPNPVCIFLPSQIFLLRAFRSVKKQDKSFALGLQFLLLRLLAWLPAPMVYGSAIDTACLLWQYKCKKRASCRYYDHTRSCRCDVASSSQSCMHHTPPPGPLSWRVRDLKSGSTQTLVGPAQD</sequence>
<dbReference type="PANTHER" id="PTHR11388">
    <property type="entry name" value="ORGANIC ANION TRANSPORTER"/>
    <property type="match status" value="1"/>
</dbReference>
<protein>
    <recommendedName>
        <fullName evidence="8">Solute carrier organic anion transporter family member</fullName>
    </recommendedName>
</protein>
<dbReference type="SUPFAM" id="SSF100895">
    <property type="entry name" value="Kazal-type serine protease inhibitors"/>
    <property type="match status" value="1"/>
</dbReference>
<dbReference type="GO" id="GO:0015125">
    <property type="term" value="F:bile acid transmembrane transporter activity"/>
    <property type="evidence" value="ECO:0007669"/>
    <property type="project" value="TreeGrafter"/>
</dbReference>
<keyword evidence="8" id="KW-0813">Transport</keyword>
<dbReference type="InterPro" id="IPR036259">
    <property type="entry name" value="MFS_trans_sf"/>
</dbReference>
<feature type="transmembrane region" description="Helical" evidence="8">
    <location>
        <begin position="147"/>
        <end position="164"/>
    </location>
</feature>
<comment type="similarity">
    <text evidence="2 8">Belongs to the organo anion transporter (TC 2.A.60) family.</text>
</comment>
<dbReference type="GeneTree" id="ENSGT01150000286901"/>
<dbReference type="Proteomes" id="UP000694559">
    <property type="component" value="Unplaced"/>
</dbReference>
<evidence type="ECO:0000256" key="5">
    <source>
        <dbReference type="ARBA" id="ARBA00022989"/>
    </source>
</evidence>
<keyword evidence="4 8" id="KW-0812">Transmembrane</keyword>
<keyword evidence="6 8" id="KW-0472">Membrane</keyword>
<reference evidence="10" key="2">
    <citation type="submission" date="2025-09" db="UniProtKB">
        <authorList>
            <consortium name="Ensembl"/>
        </authorList>
    </citation>
    <scope>IDENTIFICATION</scope>
</reference>